<dbReference type="Pfam" id="PF04715">
    <property type="entry name" value="Anth_synt_I_N"/>
    <property type="match status" value="1"/>
</dbReference>
<dbReference type="InterPro" id="IPR005801">
    <property type="entry name" value="ADC_synthase"/>
</dbReference>
<reference evidence="18 19" key="1">
    <citation type="submission" date="2016-08" db="EMBL/GenBank/DDBJ databases">
        <title>Novel Firmicute Genomes.</title>
        <authorList>
            <person name="Poppleton D.I."/>
            <person name="Gribaldo S."/>
        </authorList>
    </citation>
    <scope>NUCLEOTIDE SEQUENCE [LARGE SCALE GENOMIC DNA]</scope>
    <source>
        <strain evidence="18 19">RAOx-1</strain>
    </source>
</reference>
<keyword evidence="12 15" id="KW-0456">Lyase</keyword>
<evidence type="ECO:0000256" key="7">
    <source>
        <dbReference type="ARBA" id="ARBA00022605"/>
    </source>
</evidence>
<dbReference type="AlphaFoldDB" id="A0A419SN25"/>
<dbReference type="Gene3D" id="3.60.120.10">
    <property type="entry name" value="Anthranilate synthase"/>
    <property type="match status" value="1"/>
</dbReference>
<keyword evidence="19" id="KW-1185">Reference proteome</keyword>
<evidence type="ECO:0000256" key="9">
    <source>
        <dbReference type="ARBA" id="ARBA00022822"/>
    </source>
</evidence>
<dbReference type="NCBIfam" id="TIGR00564">
    <property type="entry name" value="trpE_most"/>
    <property type="match status" value="1"/>
</dbReference>
<dbReference type="OrthoDB" id="9803598at2"/>
<comment type="subunit">
    <text evidence="4 15">Heterotetramer consisting of two non-identical subunits: a beta subunit (TrpG) and a large alpha subunit (TrpE).</text>
</comment>
<dbReference type="UniPathway" id="UPA00035">
    <property type="reaction ID" value="UER00040"/>
</dbReference>
<dbReference type="PANTHER" id="PTHR11236">
    <property type="entry name" value="AMINOBENZOATE/ANTHRANILATE SYNTHASE"/>
    <property type="match status" value="1"/>
</dbReference>
<evidence type="ECO:0000256" key="5">
    <source>
        <dbReference type="ARBA" id="ARBA00012266"/>
    </source>
</evidence>
<dbReference type="InterPro" id="IPR006805">
    <property type="entry name" value="Anth_synth_I_N"/>
</dbReference>
<dbReference type="GO" id="GO:0046872">
    <property type="term" value="F:metal ion binding"/>
    <property type="evidence" value="ECO:0007669"/>
    <property type="project" value="UniProtKB-KW"/>
</dbReference>
<feature type="domain" description="Anthranilate synthase component I N-terminal" evidence="17">
    <location>
        <begin position="28"/>
        <end position="166"/>
    </location>
</feature>
<evidence type="ECO:0000259" key="17">
    <source>
        <dbReference type="Pfam" id="PF04715"/>
    </source>
</evidence>
<dbReference type="GO" id="GO:0004049">
    <property type="term" value="F:anthranilate synthase activity"/>
    <property type="evidence" value="ECO:0007669"/>
    <property type="project" value="UniProtKB-EC"/>
</dbReference>
<dbReference type="InterPro" id="IPR005256">
    <property type="entry name" value="Anth_synth_I_PabB"/>
</dbReference>
<dbReference type="Proteomes" id="UP000284219">
    <property type="component" value="Unassembled WGS sequence"/>
</dbReference>
<evidence type="ECO:0000256" key="3">
    <source>
        <dbReference type="ARBA" id="ARBA00009562"/>
    </source>
</evidence>
<gene>
    <name evidence="15" type="primary">trpE</name>
    <name evidence="18" type="ORF">BEP19_01855</name>
</gene>
<evidence type="ECO:0000256" key="4">
    <source>
        <dbReference type="ARBA" id="ARBA00011575"/>
    </source>
</evidence>
<protein>
    <recommendedName>
        <fullName evidence="6 15">Anthranilate synthase component 1</fullName>
        <ecNumber evidence="5 15">4.1.3.27</ecNumber>
    </recommendedName>
</protein>
<organism evidence="18 19">
    <name type="scientific">Ammoniphilus oxalaticus</name>
    <dbReference type="NCBI Taxonomy" id="66863"/>
    <lineage>
        <taxon>Bacteria</taxon>
        <taxon>Bacillati</taxon>
        <taxon>Bacillota</taxon>
        <taxon>Bacilli</taxon>
        <taxon>Bacillales</taxon>
        <taxon>Paenibacillaceae</taxon>
        <taxon>Aneurinibacillus group</taxon>
        <taxon>Ammoniphilus</taxon>
    </lineage>
</organism>
<evidence type="ECO:0000256" key="11">
    <source>
        <dbReference type="ARBA" id="ARBA00023141"/>
    </source>
</evidence>
<comment type="cofactor">
    <cofactor evidence="1 15">
        <name>Mg(2+)</name>
        <dbReference type="ChEBI" id="CHEBI:18420"/>
    </cofactor>
</comment>
<evidence type="ECO:0000256" key="15">
    <source>
        <dbReference type="RuleBase" id="RU364045"/>
    </source>
</evidence>
<keyword evidence="9 15" id="KW-0822">Tryptophan biosynthesis</keyword>
<dbReference type="InterPro" id="IPR019999">
    <property type="entry name" value="Anth_synth_I-like"/>
</dbReference>
<evidence type="ECO:0000256" key="6">
    <source>
        <dbReference type="ARBA" id="ARBA00020653"/>
    </source>
</evidence>
<evidence type="ECO:0000256" key="1">
    <source>
        <dbReference type="ARBA" id="ARBA00001946"/>
    </source>
</evidence>
<dbReference type="InterPro" id="IPR015890">
    <property type="entry name" value="Chorismate_C"/>
</dbReference>
<name>A0A419SN25_9BACL</name>
<dbReference type="PRINTS" id="PR00095">
    <property type="entry name" value="ANTSNTHASEI"/>
</dbReference>
<sequence>MYYPSLEKVESLYHDYNLIPIRMTFMADQETPISIYQKLQRDGSFLLESVEGGSRWARYSFIGLHPLLTFETKQGLTKIQHRDGRLEQKEGNPVYLLRDTLAAYRSPVLSGTPRFTGGAVGYFGFDILTYFEDLPVSPDNDLQMDDVKFMFADSVIVFDHLKQEIQVIEHVHVEANDTAETIQAKYDNCCARIRQMAQNIRKSDQQSRDLYMMPEQIEPIEVNSNMTKAEFLQMIDRAKQYIKLGDVSQVVVSQRFEVAEPPQPLDVYRVLRSLNPSPYMYYLQFSQDEKLVGTSPELLVRVEEGRVETRPIAGTRKRGETEAEDAKLIEELLADKKERAEHDMLVGLGKEDIGRVCKAGSVNVEQYLEVELYSHVMHIVSHVAGKLHPDKSAFDALISCFPAGTVSGSPKLRAMEIIAELEQTARNAYAGAIGYFSFTGNMDSCITIRTIIFKNGKAYIQAGAGIVSDSVPETEFEETENKAKALIRAIQVAKQIKRLEEDDEHVSSAAK</sequence>
<feature type="domain" description="Chorismate-utilising enzyme C-terminal" evidence="16">
    <location>
        <begin position="228"/>
        <end position="482"/>
    </location>
</feature>
<comment type="function">
    <text evidence="13 15">Part of a heterotetrameric complex that catalyzes the two-step biosynthesis of anthranilate, an intermediate in the biosynthesis of L-tryptophan. In the first step, the glutamine-binding beta subunit (TrpG) of anthranilate synthase (AS) provides the glutamine amidotransferase activity which generates ammonia as a substrate that, along with chorismate, is used in the second step, catalyzed by the large alpha subunit of AS (TrpE) to produce anthranilate. In the absence of TrpG, TrpE can synthesize anthranilate directly from chorismate and high concentrations of ammonia.</text>
</comment>
<dbReference type="GO" id="GO:0000162">
    <property type="term" value="P:L-tryptophan biosynthetic process"/>
    <property type="evidence" value="ECO:0007669"/>
    <property type="project" value="UniProtKB-UniPathway"/>
</dbReference>
<dbReference type="PANTHER" id="PTHR11236:SF48">
    <property type="entry name" value="ISOCHORISMATE SYNTHASE MENF"/>
    <property type="match status" value="1"/>
</dbReference>
<evidence type="ECO:0000313" key="18">
    <source>
        <dbReference type="EMBL" id="RKD25710.1"/>
    </source>
</evidence>
<keyword evidence="8 15" id="KW-0479">Metal-binding</keyword>
<keyword evidence="11 15" id="KW-0057">Aromatic amino acid biosynthesis</keyword>
<accession>A0A419SN25</accession>
<proteinExistence type="inferred from homology"/>
<evidence type="ECO:0000256" key="14">
    <source>
        <dbReference type="ARBA" id="ARBA00047683"/>
    </source>
</evidence>
<dbReference type="RefSeq" id="WP_120188382.1">
    <property type="nucleotide sequence ID" value="NZ_MCHY01000006.1"/>
</dbReference>
<evidence type="ECO:0000259" key="16">
    <source>
        <dbReference type="Pfam" id="PF00425"/>
    </source>
</evidence>
<evidence type="ECO:0000256" key="10">
    <source>
        <dbReference type="ARBA" id="ARBA00022842"/>
    </source>
</evidence>
<comment type="caution">
    <text evidence="18">The sequence shown here is derived from an EMBL/GenBank/DDBJ whole genome shotgun (WGS) entry which is preliminary data.</text>
</comment>
<dbReference type="EC" id="4.1.3.27" evidence="5 15"/>
<evidence type="ECO:0000256" key="8">
    <source>
        <dbReference type="ARBA" id="ARBA00022723"/>
    </source>
</evidence>
<keyword evidence="7 15" id="KW-0028">Amino-acid biosynthesis</keyword>
<dbReference type="EMBL" id="MCHY01000006">
    <property type="protein sequence ID" value="RKD25710.1"/>
    <property type="molecule type" value="Genomic_DNA"/>
</dbReference>
<evidence type="ECO:0000256" key="12">
    <source>
        <dbReference type="ARBA" id="ARBA00023239"/>
    </source>
</evidence>
<evidence type="ECO:0000256" key="13">
    <source>
        <dbReference type="ARBA" id="ARBA00025634"/>
    </source>
</evidence>
<dbReference type="SUPFAM" id="SSF56322">
    <property type="entry name" value="ADC synthase"/>
    <property type="match status" value="1"/>
</dbReference>
<comment type="pathway">
    <text evidence="2 15">Amino-acid biosynthesis; L-tryptophan biosynthesis; L-tryptophan from chorismate: step 1/5.</text>
</comment>
<evidence type="ECO:0000313" key="19">
    <source>
        <dbReference type="Proteomes" id="UP000284219"/>
    </source>
</evidence>
<comment type="catalytic activity">
    <reaction evidence="14 15">
        <text>chorismate + L-glutamine = anthranilate + pyruvate + L-glutamate + H(+)</text>
        <dbReference type="Rhea" id="RHEA:21732"/>
        <dbReference type="ChEBI" id="CHEBI:15361"/>
        <dbReference type="ChEBI" id="CHEBI:15378"/>
        <dbReference type="ChEBI" id="CHEBI:16567"/>
        <dbReference type="ChEBI" id="CHEBI:29748"/>
        <dbReference type="ChEBI" id="CHEBI:29985"/>
        <dbReference type="ChEBI" id="CHEBI:58359"/>
        <dbReference type="EC" id="4.1.3.27"/>
    </reaction>
</comment>
<evidence type="ECO:0000256" key="2">
    <source>
        <dbReference type="ARBA" id="ARBA00004873"/>
    </source>
</evidence>
<keyword evidence="10 15" id="KW-0460">Magnesium</keyword>
<comment type="similarity">
    <text evidence="3 15">Belongs to the anthranilate synthase component I family.</text>
</comment>
<dbReference type="Pfam" id="PF00425">
    <property type="entry name" value="Chorismate_bind"/>
    <property type="match status" value="1"/>
</dbReference>